<dbReference type="SUPFAM" id="SSF53807">
    <property type="entry name" value="Helical backbone' metal receptor"/>
    <property type="match status" value="1"/>
</dbReference>
<keyword evidence="1" id="KW-1133">Transmembrane helix</keyword>
<name>A0A433QXT6_9FUNG</name>
<proteinExistence type="predicted"/>
<protein>
    <submittedName>
        <fullName evidence="2">Periplasmic binding protein</fullName>
    </submittedName>
</protein>
<reference evidence="2 3" key="1">
    <citation type="journal article" date="2018" name="New Phytol.">
        <title>Phylogenomics of Endogonaceae and evolution of mycorrhizas within Mucoromycota.</title>
        <authorList>
            <person name="Chang Y."/>
            <person name="Desiro A."/>
            <person name="Na H."/>
            <person name="Sandor L."/>
            <person name="Lipzen A."/>
            <person name="Clum A."/>
            <person name="Barry K."/>
            <person name="Grigoriev I.V."/>
            <person name="Martin F.M."/>
            <person name="Stajich J.E."/>
            <person name="Smith M.E."/>
            <person name="Bonito G."/>
            <person name="Spatafora J.W."/>
        </authorList>
    </citation>
    <scope>NUCLEOTIDE SEQUENCE [LARGE SCALE GENOMIC DNA]</scope>
    <source>
        <strain evidence="2 3">AD002</strain>
    </source>
</reference>
<keyword evidence="1" id="KW-0812">Transmembrane</keyword>
<accession>A0A433QXT6</accession>
<dbReference type="PANTHER" id="PTHR38360">
    <property type="entry name" value="OS03G0120000 PROTEIN"/>
    <property type="match status" value="1"/>
</dbReference>
<feature type="transmembrane region" description="Helical" evidence="1">
    <location>
        <begin position="28"/>
        <end position="45"/>
    </location>
</feature>
<organism evidence="2 3">
    <name type="scientific">Jimgerdemannia flammicorona</name>
    <dbReference type="NCBI Taxonomy" id="994334"/>
    <lineage>
        <taxon>Eukaryota</taxon>
        <taxon>Fungi</taxon>
        <taxon>Fungi incertae sedis</taxon>
        <taxon>Mucoromycota</taxon>
        <taxon>Mucoromycotina</taxon>
        <taxon>Endogonomycetes</taxon>
        <taxon>Endogonales</taxon>
        <taxon>Endogonaceae</taxon>
        <taxon>Jimgerdemannia</taxon>
    </lineage>
</organism>
<comment type="caution">
    <text evidence="2">The sequence shown here is derived from an EMBL/GenBank/DDBJ whole genome shotgun (WGS) entry which is preliminary data.</text>
</comment>
<keyword evidence="3" id="KW-1185">Reference proteome</keyword>
<gene>
    <name evidence="2" type="ORF">BC938DRAFT_479458</name>
</gene>
<feature type="transmembrane region" description="Helical" evidence="1">
    <location>
        <begin position="437"/>
        <end position="456"/>
    </location>
</feature>
<evidence type="ECO:0000256" key="1">
    <source>
        <dbReference type="SAM" id="Phobius"/>
    </source>
</evidence>
<evidence type="ECO:0000313" key="2">
    <source>
        <dbReference type="EMBL" id="RUS34629.1"/>
    </source>
</evidence>
<dbReference type="AlphaFoldDB" id="A0A433QXT6"/>
<evidence type="ECO:0000313" key="3">
    <source>
        <dbReference type="Proteomes" id="UP000274822"/>
    </source>
</evidence>
<dbReference type="EMBL" id="RBNJ01000393">
    <property type="protein sequence ID" value="RUS34629.1"/>
    <property type="molecule type" value="Genomic_DNA"/>
</dbReference>
<sequence>MGSSEIPLPPPRITMPVNFYGLSVYRQFYMQTICVFLVLTALIVVPTSAQQNSQQCVTTYNAQTDYFPAKIHVDNATLFAIQYFNNYKLVSNKMTNEIFALYQCGTPAPTNLPNGTKVFAVPVAKVATLQTSSNTYLEALGVGAKIVALSVEQDVSSPCLQKGLANNSIIQISSSNATFMAQTLAQMDVVFGSPSASTSNNTRAEWVEFYSTWFNLEDSGNKISASINDNYNCLRRAAANINGNKPIVSWVSYSAPSEYTNNTPSWDISTVNFKMQLTADAGAIFFAPNTTKFSTSKDFLAAIQNVDVIIDETYLAPTLNDVLSNFGITNATASTYRFVANQAIFREDGIQTVAGGRDWYESAVIFDDAVLADVIAAVWPGYPTTGYQRSWLRNVAKGETPKISTAANCTGSVSTPRTDPAFACSGNFAAKSGASSVQAFGGFVVTLMAVAAAVLMA</sequence>
<dbReference type="PANTHER" id="PTHR38360:SF1">
    <property type="entry name" value="F12P19.7"/>
    <property type="match status" value="1"/>
</dbReference>
<dbReference type="Proteomes" id="UP000274822">
    <property type="component" value="Unassembled WGS sequence"/>
</dbReference>
<keyword evidence="1" id="KW-0472">Membrane</keyword>